<dbReference type="Gene3D" id="1.10.10.1870">
    <property type="entry name" value="ShTK domain-like"/>
    <property type="match status" value="1"/>
</dbReference>
<protein>
    <submittedName>
        <fullName evidence="4">Uncharacterized protein</fullName>
    </submittedName>
</protein>
<dbReference type="Pfam" id="PF01549">
    <property type="entry name" value="ShK"/>
    <property type="match status" value="2"/>
</dbReference>
<proteinExistence type="predicted"/>
<keyword evidence="2" id="KW-1015">Disulfide bond</keyword>
<dbReference type="InterPro" id="IPR003582">
    <property type="entry name" value="ShKT_dom"/>
</dbReference>
<dbReference type="AlphaFoldDB" id="A0A016WN80"/>
<reference evidence="5" key="1">
    <citation type="journal article" date="2015" name="Nat. Genet.">
        <title>The genome and transcriptome of the zoonotic hookworm Ancylostoma ceylanicum identify infection-specific gene families.</title>
        <authorList>
            <person name="Schwarz E.M."/>
            <person name="Hu Y."/>
            <person name="Antoshechkin I."/>
            <person name="Miller M.M."/>
            <person name="Sternberg P.W."/>
            <person name="Aroian R.V."/>
        </authorList>
    </citation>
    <scope>NUCLEOTIDE SEQUENCE</scope>
    <source>
        <strain evidence="5">HY135</strain>
    </source>
</reference>
<dbReference type="OrthoDB" id="5863778at2759"/>
<dbReference type="FunFam" id="1.10.10.1940:FF:000002">
    <property type="entry name" value="PHAryngeal gland Toxin-related"/>
    <property type="match status" value="1"/>
</dbReference>
<evidence type="ECO:0000256" key="2">
    <source>
        <dbReference type="ARBA" id="ARBA00023157"/>
    </source>
</evidence>
<dbReference type="PANTHER" id="PTHR46219">
    <property type="entry name" value="PROTEIN CBG11138"/>
    <property type="match status" value="1"/>
</dbReference>
<dbReference type="Pfam" id="PF04942">
    <property type="entry name" value="CC"/>
    <property type="match status" value="1"/>
</dbReference>
<organism evidence="4 5">
    <name type="scientific">Ancylostoma ceylanicum</name>
    <dbReference type="NCBI Taxonomy" id="53326"/>
    <lineage>
        <taxon>Eukaryota</taxon>
        <taxon>Metazoa</taxon>
        <taxon>Ecdysozoa</taxon>
        <taxon>Nematoda</taxon>
        <taxon>Chromadorea</taxon>
        <taxon>Rhabditida</taxon>
        <taxon>Rhabditina</taxon>
        <taxon>Rhabditomorpha</taxon>
        <taxon>Strongyloidea</taxon>
        <taxon>Ancylostomatidae</taxon>
        <taxon>Ancylostomatinae</taxon>
        <taxon>Ancylostoma</taxon>
    </lineage>
</organism>
<dbReference type="SMART" id="SM00254">
    <property type="entry name" value="ShKT"/>
    <property type="match status" value="2"/>
</dbReference>
<evidence type="ECO:0000256" key="3">
    <source>
        <dbReference type="PROSITE-ProRule" id="PRU01005"/>
    </source>
</evidence>
<dbReference type="Gene3D" id="1.10.10.1940">
    <property type="match status" value="1"/>
</dbReference>
<comment type="caution">
    <text evidence="3">Lacks conserved residue(s) required for the propagation of feature annotation.</text>
</comment>
<dbReference type="InterPro" id="IPR007026">
    <property type="entry name" value="CC_domain"/>
</dbReference>
<keyword evidence="1" id="KW-0732">Signal</keyword>
<evidence type="ECO:0000313" key="5">
    <source>
        <dbReference type="Proteomes" id="UP000024635"/>
    </source>
</evidence>
<dbReference type="PROSITE" id="PS51670">
    <property type="entry name" value="SHKT"/>
    <property type="match status" value="1"/>
</dbReference>
<accession>A0A016WN80</accession>
<dbReference type="EMBL" id="JARK01000182">
    <property type="protein sequence ID" value="EYC41100.1"/>
    <property type="molecule type" value="Genomic_DNA"/>
</dbReference>
<evidence type="ECO:0000313" key="4">
    <source>
        <dbReference type="EMBL" id="EYC41100.1"/>
    </source>
</evidence>
<comment type="caution">
    <text evidence="4">The sequence shown here is derived from an EMBL/GenBank/DDBJ whole genome shotgun (WGS) entry which is preliminary data.</text>
</comment>
<name>A0A016WN80_9BILA</name>
<evidence type="ECO:0000256" key="1">
    <source>
        <dbReference type="ARBA" id="ARBA00022729"/>
    </source>
</evidence>
<keyword evidence="5" id="KW-1185">Reference proteome</keyword>
<dbReference type="Proteomes" id="UP000024635">
    <property type="component" value="Unassembled WGS sequence"/>
</dbReference>
<gene>
    <name evidence="4" type="primary">Acey_s0582.g289</name>
    <name evidence="4" type="synonym">Acey-C14C6.2</name>
    <name evidence="4" type="ORF">Y032_0582g289</name>
</gene>
<sequence>MVFIIVASSLLAFISQAQAQSCSTSPLPSLNNLCADGFTLISTGCCPNANLVAATSTTASSTCVDKLNPKSGKSDCPGMKSYCNNSAYKTLMSDQCPLTCGLCTGGGSKCADVLNSRGVNECPGMYSYCFNSAYASLMRQQCPKTCGICS</sequence>
<dbReference type="STRING" id="53326.A0A016WN80"/>